<dbReference type="AlphaFoldDB" id="A0A1F7J8Z1"/>
<sequence length="186" mass="20780">MYHKIINQKSAFSLLEVIIAIGILTTVIVAALQLTILTIRNLTVREHNLYATYYAEELYNFLNSEREVDWAAFADKSTVSGGSSTTYCANTLNPLADMTITINDILFNGSYPTNLKLSDNYRGACLHFQGIINGPGDRIFKREVTLTSLIPPGSTPSQIQVDLDVTWVDYGQEYHVPLQSLFTVHD</sequence>
<evidence type="ECO:0000256" key="1">
    <source>
        <dbReference type="SAM" id="Phobius"/>
    </source>
</evidence>
<keyword evidence="1" id="KW-0472">Membrane</keyword>
<evidence type="ECO:0008006" key="4">
    <source>
        <dbReference type="Google" id="ProtNLM"/>
    </source>
</evidence>
<dbReference type="STRING" id="1802067.A2966_03705"/>
<keyword evidence="1" id="KW-1133">Transmembrane helix</keyword>
<keyword evidence="1" id="KW-0812">Transmembrane</keyword>
<organism evidence="2 3">
    <name type="scientific">Candidatus Roizmanbacteria bacterium RIFCSPLOWO2_01_FULL_41_22</name>
    <dbReference type="NCBI Taxonomy" id="1802067"/>
    <lineage>
        <taxon>Bacteria</taxon>
        <taxon>Candidatus Roizmaniibacteriota</taxon>
    </lineage>
</organism>
<gene>
    <name evidence="2" type="ORF">A2966_03705</name>
</gene>
<comment type="caution">
    <text evidence="2">The sequence shown here is derived from an EMBL/GenBank/DDBJ whole genome shotgun (WGS) entry which is preliminary data.</text>
</comment>
<accession>A0A1F7J8Z1</accession>
<evidence type="ECO:0000313" key="3">
    <source>
        <dbReference type="Proteomes" id="UP000176480"/>
    </source>
</evidence>
<dbReference type="EMBL" id="MGAR01000015">
    <property type="protein sequence ID" value="OGK52070.1"/>
    <property type="molecule type" value="Genomic_DNA"/>
</dbReference>
<dbReference type="Proteomes" id="UP000176480">
    <property type="component" value="Unassembled WGS sequence"/>
</dbReference>
<name>A0A1F7J8Z1_9BACT</name>
<evidence type="ECO:0000313" key="2">
    <source>
        <dbReference type="EMBL" id="OGK52070.1"/>
    </source>
</evidence>
<reference evidence="2 3" key="1">
    <citation type="journal article" date="2016" name="Nat. Commun.">
        <title>Thousands of microbial genomes shed light on interconnected biogeochemical processes in an aquifer system.</title>
        <authorList>
            <person name="Anantharaman K."/>
            <person name="Brown C.T."/>
            <person name="Hug L.A."/>
            <person name="Sharon I."/>
            <person name="Castelle C.J."/>
            <person name="Probst A.J."/>
            <person name="Thomas B.C."/>
            <person name="Singh A."/>
            <person name="Wilkins M.J."/>
            <person name="Karaoz U."/>
            <person name="Brodie E.L."/>
            <person name="Williams K.H."/>
            <person name="Hubbard S.S."/>
            <person name="Banfield J.F."/>
        </authorList>
    </citation>
    <scope>NUCLEOTIDE SEQUENCE [LARGE SCALE GENOMIC DNA]</scope>
</reference>
<proteinExistence type="predicted"/>
<protein>
    <recommendedName>
        <fullName evidence="4">Prepilin-type N-terminal cleavage/methylation domain-containing protein</fullName>
    </recommendedName>
</protein>
<feature type="transmembrane region" description="Helical" evidence="1">
    <location>
        <begin position="12"/>
        <end position="36"/>
    </location>
</feature>